<dbReference type="PANTHER" id="PTHR23514:SF3">
    <property type="entry name" value="BYPASS OF STOP CODON PROTEIN 6"/>
    <property type="match status" value="1"/>
</dbReference>
<feature type="transmembrane region" description="Helical" evidence="7">
    <location>
        <begin position="277"/>
        <end position="294"/>
    </location>
</feature>
<organism evidence="9 10">
    <name type="scientific">Rhodocytophaga rosea</name>
    <dbReference type="NCBI Taxonomy" id="2704465"/>
    <lineage>
        <taxon>Bacteria</taxon>
        <taxon>Pseudomonadati</taxon>
        <taxon>Bacteroidota</taxon>
        <taxon>Cytophagia</taxon>
        <taxon>Cytophagales</taxon>
        <taxon>Rhodocytophagaceae</taxon>
        <taxon>Rhodocytophaga</taxon>
    </lineage>
</organism>
<dbReference type="RefSeq" id="WP_162443535.1">
    <property type="nucleotide sequence ID" value="NZ_CP048222.1"/>
</dbReference>
<dbReference type="KEGG" id="rhoz:GXP67_13150"/>
<dbReference type="Proteomes" id="UP000480178">
    <property type="component" value="Chromosome"/>
</dbReference>
<keyword evidence="5 7" id="KW-1133">Transmembrane helix</keyword>
<evidence type="ECO:0000256" key="7">
    <source>
        <dbReference type="SAM" id="Phobius"/>
    </source>
</evidence>
<comment type="similarity">
    <text evidence="2">Belongs to the major facilitator superfamily.</text>
</comment>
<evidence type="ECO:0000256" key="1">
    <source>
        <dbReference type="ARBA" id="ARBA00004127"/>
    </source>
</evidence>
<evidence type="ECO:0000313" key="9">
    <source>
        <dbReference type="EMBL" id="QHT67506.1"/>
    </source>
</evidence>
<feature type="transmembrane region" description="Helical" evidence="7">
    <location>
        <begin position="170"/>
        <end position="189"/>
    </location>
</feature>
<dbReference type="GO" id="GO:0022857">
    <property type="term" value="F:transmembrane transporter activity"/>
    <property type="evidence" value="ECO:0007669"/>
    <property type="project" value="InterPro"/>
</dbReference>
<gene>
    <name evidence="9" type="ORF">GXP67_13150</name>
</gene>
<feature type="domain" description="Major facilitator superfamily (MFS) profile" evidence="8">
    <location>
        <begin position="17"/>
        <end position="408"/>
    </location>
</feature>
<feature type="transmembrane region" description="Helical" evidence="7">
    <location>
        <begin position="17"/>
        <end position="38"/>
    </location>
</feature>
<dbReference type="GO" id="GO:0012505">
    <property type="term" value="C:endomembrane system"/>
    <property type="evidence" value="ECO:0007669"/>
    <property type="project" value="UniProtKB-SubCell"/>
</dbReference>
<evidence type="ECO:0000256" key="2">
    <source>
        <dbReference type="ARBA" id="ARBA00008335"/>
    </source>
</evidence>
<evidence type="ECO:0000256" key="3">
    <source>
        <dbReference type="ARBA" id="ARBA00022448"/>
    </source>
</evidence>
<feature type="transmembrane region" description="Helical" evidence="7">
    <location>
        <begin position="59"/>
        <end position="76"/>
    </location>
</feature>
<dbReference type="SUPFAM" id="SSF103473">
    <property type="entry name" value="MFS general substrate transporter"/>
    <property type="match status" value="1"/>
</dbReference>
<evidence type="ECO:0000313" key="10">
    <source>
        <dbReference type="Proteomes" id="UP000480178"/>
    </source>
</evidence>
<dbReference type="PANTHER" id="PTHR23514">
    <property type="entry name" value="BYPASS OF STOP CODON PROTEIN 6"/>
    <property type="match status" value="1"/>
</dbReference>
<feature type="transmembrane region" description="Helical" evidence="7">
    <location>
        <begin position="300"/>
        <end position="324"/>
    </location>
</feature>
<reference evidence="9 10" key="1">
    <citation type="submission" date="2020-01" db="EMBL/GenBank/DDBJ databases">
        <authorList>
            <person name="Kim M.K."/>
        </authorList>
    </citation>
    <scope>NUCLEOTIDE SEQUENCE [LARGE SCALE GENOMIC DNA]</scope>
    <source>
        <strain evidence="9 10">172606-1</strain>
    </source>
</reference>
<feature type="transmembrane region" description="Helical" evidence="7">
    <location>
        <begin position="248"/>
        <end position="265"/>
    </location>
</feature>
<protein>
    <submittedName>
        <fullName evidence="9">MFS transporter</fullName>
    </submittedName>
</protein>
<keyword evidence="6 7" id="KW-0472">Membrane</keyword>
<dbReference type="InterPro" id="IPR020846">
    <property type="entry name" value="MFS_dom"/>
</dbReference>
<evidence type="ECO:0000256" key="6">
    <source>
        <dbReference type="ARBA" id="ARBA00023136"/>
    </source>
</evidence>
<keyword evidence="4 7" id="KW-0812">Transmembrane</keyword>
<dbReference type="AlphaFoldDB" id="A0A6C0GHJ5"/>
<accession>A0A6C0GHJ5</accession>
<dbReference type="Gene3D" id="1.20.1250.20">
    <property type="entry name" value="MFS general substrate transporter like domains"/>
    <property type="match status" value="1"/>
</dbReference>
<dbReference type="PROSITE" id="PS50850">
    <property type="entry name" value="MFS"/>
    <property type="match status" value="1"/>
</dbReference>
<dbReference type="InterPro" id="IPR011701">
    <property type="entry name" value="MFS"/>
</dbReference>
<dbReference type="InterPro" id="IPR036259">
    <property type="entry name" value="MFS_trans_sf"/>
</dbReference>
<sequence length="424" mass="45683">MATAISTQTSAVNADRLFYGSCFALITTGFSFSIRAGILPQLGAEYGLSAEQLGFINSMWFLGFPISMIIGGLVYYSIGPKIIMQVAFVCHALGILLTLLAGGFATLLISTLLIGIGNGCTEAACNPMIADMYSGEKMNKMLNRFHMWFPGSLFLGFLISKFMTDAALPWQAQILVIIIPTVIYAFLFFGQTFPKAKVAESTSLAQNLRAMATPLFIFIAILMAFTAISEFGPSQWYTLVLAQSGVEPLYIAALVAFLMAFGRYFGGPLIHRLDQTGVLLGGAIFTLIGIYLFSTVTGPLAYLAAVIYAIGLCYFWPTMIGFVAERIPKSGALGMSIVGGMGMFSNSIFNPFIGNWIDNERAEQTAAGLTGNELELAVGQNVLLTMTIFPIVLVIAFTVLLFWVRSRKGSHVDGTELAAPGSSM</sequence>
<evidence type="ECO:0000259" key="8">
    <source>
        <dbReference type="PROSITE" id="PS50850"/>
    </source>
</evidence>
<feature type="transmembrane region" description="Helical" evidence="7">
    <location>
        <begin position="210"/>
        <end position="228"/>
    </location>
</feature>
<evidence type="ECO:0000256" key="4">
    <source>
        <dbReference type="ARBA" id="ARBA00022692"/>
    </source>
</evidence>
<evidence type="ECO:0000256" key="5">
    <source>
        <dbReference type="ARBA" id="ARBA00022989"/>
    </source>
</evidence>
<proteinExistence type="inferred from homology"/>
<feature type="transmembrane region" description="Helical" evidence="7">
    <location>
        <begin position="382"/>
        <end position="404"/>
    </location>
</feature>
<name>A0A6C0GHJ5_9BACT</name>
<feature type="transmembrane region" description="Helical" evidence="7">
    <location>
        <begin position="82"/>
        <end position="109"/>
    </location>
</feature>
<feature type="transmembrane region" description="Helical" evidence="7">
    <location>
        <begin position="331"/>
        <end position="349"/>
    </location>
</feature>
<comment type="subcellular location">
    <subcellularLocation>
        <location evidence="1">Endomembrane system</location>
        <topology evidence="1">Multi-pass membrane protein</topology>
    </subcellularLocation>
</comment>
<dbReference type="Pfam" id="PF07690">
    <property type="entry name" value="MFS_1"/>
    <property type="match status" value="1"/>
</dbReference>
<keyword evidence="3" id="KW-0813">Transport</keyword>
<dbReference type="InterPro" id="IPR051788">
    <property type="entry name" value="MFS_Transporter"/>
</dbReference>
<dbReference type="GO" id="GO:0016020">
    <property type="term" value="C:membrane"/>
    <property type="evidence" value="ECO:0007669"/>
    <property type="project" value="TreeGrafter"/>
</dbReference>
<keyword evidence="10" id="KW-1185">Reference proteome</keyword>
<dbReference type="EMBL" id="CP048222">
    <property type="protein sequence ID" value="QHT67506.1"/>
    <property type="molecule type" value="Genomic_DNA"/>
</dbReference>
<dbReference type="CDD" id="cd06174">
    <property type="entry name" value="MFS"/>
    <property type="match status" value="1"/>
</dbReference>